<evidence type="ECO:0000313" key="3">
    <source>
        <dbReference type="Proteomes" id="UP001208689"/>
    </source>
</evidence>
<dbReference type="InterPro" id="IPR016195">
    <property type="entry name" value="Pol/histidinol_Pase-like"/>
</dbReference>
<keyword evidence="1" id="KW-0819">tRNA processing</keyword>
<name>A0ABY6HSQ3_9ARCH</name>
<dbReference type="InterPro" id="IPR002738">
    <property type="entry name" value="RNase_P_p30"/>
</dbReference>
<proteinExistence type="predicted"/>
<protein>
    <submittedName>
        <fullName evidence="2">Uncharacterized protein</fullName>
    </submittedName>
</protein>
<accession>A0ABY6HSQ3</accession>
<reference evidence="2" key="1">
    <citation type="submission" date="2022-09" db="EMBL/GenBank/DDBJ databases">
        <title>Actin cytoskeleton and complex cell architecture in an #Asgard archaeon.</title>
        <authorList>
            <person name="Ponce Toledo R.I."/>
            <person name="Schleper C."/>
            <person name="Rodrigues Oliveira T."/>
            <person name="Wollweber F."/>
            <person name="Xu J."/>
            <person name="Rittmann S."/>
            <person name="Klingl A."/>
            <person name="Pilhofer M."/>
        </authorList>
    </citation>
    <scope>NUCLEOTIDE SEQUENCE</scope>
    <source>
        <strain evidence="2">B-35</strain>
    </source>
</reference>
<evidence type="ECO:0000256" key="1">
    <source>
        <dbReference type="ARBA" id="ARBA00022694"/>
    </source>
</evidence>
<dbReference type="Proteomes" id="UP001208689">
    <property type="component" value="Chromosome"/>
</dbReference>
<dbReference type="Pfam" id="PF01876">
    <property type="entry name" value="RNase_P_p30"/>
    <property type="match status" value="1"/>
</dbReference>
<gene>
    <name evidence="2" type="ORF">NEF87_002825</name>
</gene>
<sequence>MYINSCIPWMKDQTELQKVVNLSFRLGYQAGIIDLRSEKEYNEYKKSSFYHSENLKLDFPITVSKIPQIKPLNQPIALIPRITLTIKNPNDLKQKLSFWVSKRILIAVESIHKETLEVAARDGRVDIISIPSMRFQQALTKGIISLARQNQIMFDLSITPLLEVEHFKRTQILRVLYRLFKSAKPISNIYILGSHENIKNNSMLIRGPRETVAILTSILHIPEYFAKEMVSKNLEKLFLRYIKRYLSLFIEPGVEIVDIIKEGEKK</sequence>
<keyword evidence="3" id="KW-1185">Reference proteome</keyword>
<dbReference type="EMBL" id="CP104013">
    <property type="protein sequence ID" value="UYP46540.1"/>
    <property type="molecule type" value="Genomic_DNA"/>
</dbReference>
<dbReference type="SUPFAM" id="SSF89550">
    <property type="entry name" value="PHP domain-like"/>
    <property type="match status" value="1"/>
</dbReference>
<organism evidence="2 3">
    <name type="scientific">Candidatus Lokiarchaeum ossiferum</name>
    <dbReference type="NCBI Taxonomy" id="2951803"/>
    <lineage>
        <taxon>Archaea</taxon>
        <taxon>Promethearchaeati</taxon>
        <taxon>Promethearchaeota</taxon>
        <taxon>Promethearchaeia</taxon>
        <taxon>Promethearchaeales</taxon>
        <taxon>Promethearchaeaceae</taxon>
        <taxon>Candidatus Lokiarchaeum</taxon>
    </lineage>
</organism>
<evidence type="ECO:0000313" key="2">
    <source>
        <dbReference type="EMBL" id="UYP46540.1"/>
    </source>
</evidence>
<dbReference type="Gene3D" id="3.20.20.140">
    <property type="entry name" value="Metal-dependent hydrolases"/>
    <property type="match status" value="1"/>
</dbReference>